<dbReference type="EMBL" id="GL385395">
    <property type="protein sequence ID" value="EJT81645.1"/>
    <property type="molecule type" value="Genomic_DNA"/>
</dbReference>
<dbReference type="InterPro" id="IPR058940">
    <property type="entry name" value="mS26_fungi"/>
</dbReference>
<organism evidence="2">
    <name type="scientific">Gaeumannomyces tritici (strain R3-111a-1)</name>
    <name type="common">Wheat and barley take-all root rot fungus</name>
    <name type="synonym">Gaeumannomyces graminis var. tritici</name>
    <dbReference type="NCBI Taxonomy" id="644352"/>
    <lineage>
        <taxon>Eukaryota</taxon>
        <taxon>Fungi</taxon>
        <taxon>Dikarya</taxon>
        <taxon>Ascomycota</taxon>
        <taxon>Pezizomycotina</taxon>
        <taxon>Sordariomycetes</taxon>
        <taxon>Sordariomycetidae</taxon>
        <taxon>Magnaporthales</taxon>
        <taxon>Magnaporthaceae</taxon>
        <taxon>Gaeumannomyces</taxon>
    </lineage>
</organism>
<feature type="compositionally biased region" description="Basic and acidic residues" evidence="1">
    <location>
        <begin position="113"/>
        <end position="123"/>
    </location>
</feature>
<feature type="region of interest" description="Disordered" evidence="1">
    <location>
        <begin position="312"/>
        <end position="347"/>
    </location>
</feature>
<reference evidence="3" key="4">
    <citation type="journal article" date="2015" name="G3 (Bethesda)">
        <title>Genome sequences of three phytopathogenic species of the Magnaporthaceae family of fungi.</title>
        <authorList>
            <person name="Okagaki L.H."/>
            <person name="Nunes C.C."/>
            <person name="Sailsbery J."/>
            <person name="Clay B."/>
            <person name="Brown D."/>
            <person name="John T."/>
            <person name="Oh Y."/>
            <person name="Young N."/>
            <person name="Fitzgerald M."/>
            <person name="Haas B.J."/>
            <person name="Zeng Q."/>
            <person name="Young S."/>
            <person name="Adiconis X."/>
            <person name="Fan L."/>
            <person name="Levin J.Z."/>
            <person name="Mitchell T.K."/>
            <person name="Okubara P.A."/>
            <person name="Farman M.L."/>
            <person name="Kohn L.M."/>
            <person name="Birren B."/>
            <person name="Ma L.-J."/>
            <person name="Dean R.A."/>
        </authorList>
    </citation>
    <scope>NUCLEOTIDE SEQUENCE</scope>
    <source>
        <strain evidence="3">R3-111a-1</strain>
    </source>
</reference>
<gene>
    <name evidence="3" type="primary">20342081</name>
    <name evidence="2" type="ORF">GGTG_01623</name>
</gene>
<dbReference type="GeneID" id="20342081"/>
<proteinExistence type="predicted"/>
<evidence type="ECO:0000313" key="4">
    <source>
        <dbReference type="Proteomes" id="UP000006039"/>
    </source>
</evidence>
<accession>J3NK41</accession>
<dbReference type="AlphaFoldDB" id="J3NK41"/>
<reference evidence="2" key="3">
    <citation type="submission" date="2010-09" db="EMBL/GenBank/DDBJ databases">
        <title>Annotation of Gaeumannomyces graminis var. tritici R3-111a-1.</title>
        <authorList>
            <consortium name="The Broad Institute Genome Sequencing Platform"/>
            <person name="Ma L.-J."/>
            <person name="Dead R."/>
            <person name="Young S.K."/>
            <person name="Zeng Q."/>
            <person name="Gargeya S."/>
            <person name="Fitzgerald M."/>
            <person name="Haas B."/>
            <person name="Abouelleil A."/>
            <person name="Alvarado L."/>
            <person name="Arachchi H.M."/>
            <person name="Berlin A."/>
            <person name="Brown A."/>
            <person name="Chapman S.B."/>
            <person name="Chen Z."/>
            <person name="Dunbar C."/>
            <person name="Freedman E."/>
            <person name="Gearin G."/>
            <person name="Gellesch M."/>
            <person name="Goldberg J."/>
            <person name="Griggs A."/>
            <person name="Gujja S."/>
            <person name="Heiman D."/>
            <person name="Howarth C."/>
            <person name="Larson L."/>
            <person name="Lui A."/>
            <person name="MacDonald P.J.P."/>
            <person name="Mehta T."/>
            <person name="Montmayeur A."/>
            <person name="Murphy C."/>
            <person name="Neiman D."/>
            <person name="Pearson M."/>
            <person name="Priest M."/>
            <person name="Roberts A."/>
            <person name="Saif S."/>
            <person name="Shea T."/>
            <person name="Shenoy N."/>
            <person name="Sisk P."/>
            <person name="Stolte C."/>
            <person name="Sykes S."/>
            <person name="Yandava C."/>
            <person name="Wortman J."/>
            <person name="Nusbaum C."/>
            <person name="Birren B."/>
        </authorList>
    </citation>
    <scope>NUCLEOTIDE SEQUENCE</scope>
    <source>
        <strain evidence="2">R3-111a-1</strain>
    </source>
</reference>
<keyword evidence="4" id="KW-1185">Reference proteome</keyword>
<evidence type="ECO:0000313" key="3">
    <source>
        <dbReference type="EnsemblFungi" id="EJT81645"/>
    </source>
</evidence>
<dbReference type="VEuPathDB" id="FungiDB:GGTG_01623"/>
<reference evidence="3" key="5">
    <citation type="submission" date="2018-04" db="UniProtKB">
        <authorList>
            <consortium name="EnsemblFungi"/>
        </authorList>
    </citation>
    <scope>IDENTIFICATION</scope>
    <source>
        <strain evidence="3">R3-111a-1</strain>
    </source>
</reference>
<protein>
    <submittedName>
        <fullName evidence="2 3">Uncharacterized protein</fullName>
    </submittedName>
</protein>
<name>J3NK41_GAET3</name>
<feature type="compositionally biased region" description="Low complexity" evidence="1">
    <location>
        <begin position="181"/>
        <end position="198"/>
    </location>
</feature>
<dbReference type="Proteomes" id="UP000006039">
    <property type="component" value="Unassembled WGS sequence"/>
</dbReference>
<dbReference type="EnsemblFungi" id="EJT81645">
    <property type="protein sequence ID" value="EJT81645"/>
    <property type="gene ID" value="GGTG_01623"/>
</dbReference>
<sequence length="347" mass="38323">MPPPLPLGSQRLALRPASSLVASVPLRAAATCPTTHSSRTGPRQFGTTPAQCRIRIPPESPKFITVPGVVQPNREPKERVRGRLPVPRRVFDLRKLTAPGDRLPRTTAGAGSRRKEPGVDPRLEAGYVDRAMPRSRAEQTGSPPRSSLAEFRRTMADSRRAALADGIGGLYERQRRRDSLARASSNSRLRTRLAAARAPEPDDERLTRPTVRRSVLSTAVLLDPKRFDRAAMSTERTAAVAAAKSEARRDALQELYMAAKNFIVSEEELERHVETMFRPTYFADAHKSIQHTKNLWDLDGSPITVKELMNQFARASKDSTPGTSETREHARQKAVAEQLTGGKLSSS</sequence>
<feature type="region of interest" description="Disordered" evidence="1">
    <location>
        <begin position="97"/>
        <end position="149"/>
    </location>
</feature>
<dbReference type="Pfam" id="PF26163">
    <property type="entry name" value="mS26"/>
    <property type="match status" value="1"/>
</dbReference>
<evidence type="ECO:0000313" key="2">
    <source>
        <dbReference type="EMBL" id="EJT81645.1"/>
    </source>
</evidence>
<reference evidence="2" key="2">
    <citation type="submission" date="2010-07" db="EMBL/GenBank/DDBJ databases">
        <authorList>
            <consortium name="The Broad Institute Genome Sequencing Platform"/>
            <consortium name="Broad Institute Genome Sequencing Center for Infectious Disease"/>
            <person name="Ma L.-J."/>
            <person name="Dead R."/>
            <person name="Young S."/>
            <person name="Zeng Q."/>
            <person name="Koehrsen M."/>
            <person name="Alvarado L."/>
            <person name="Berlin A."/>
            <person name="Chapman S.B."/>
            <person name="Chen Z."/>
            <person name="Freedman E."/>
            <person name="Gellesch M."/>
            <person name="Goldberg J."/>
            <person name="Griggs A."/>
            <person name="Gujja S."/>
            <person name="Heilman E.R."/>
            <person name="Heiman D."/>
            <person name="Hepburn T."/>
            <person name="Howarth C."/>
            <person name="Jen D."/>
            <person name="Larson L."/>
            <person name="Mehta T."/>
            <person name="Neiman D."/>
            <person name="Pearson M."/>
            <person name="Roberts A."/>
            <person name="Saif S."/>
            <person name="Shea T."/>
            <person name="Shenoy N."/>
            <person name="Sisk P."/>
            <person name="Stolte C."/>
            <person name="Sykes S."/>
            <person name="Walk T."/>
            <person name="White J."/>
            <person name="Yandava C."/>
            <person name="Haas B."/>
            <person name="Nusbaum C."/>
            <person name="Birren B."/>
        </authorList>
    </citation>
    <scope>NUCLEOTIDE SEQUENCE</scope>
    <source>
        <strain evidence="2">R3-111a-1</strain>
    </source>
</reference>
<evidence type="ECO:0000256" key="1">
    <source>
        <dbReference type="SAM" id="MobiDB-lite"/>
    </source>
</evidence>
<dbReference type="STRING" id="644352.J3NK41"/>
<feature type="region of interest" description="Disordered" evidence="1">
    <location>
        <begin position="175"/>
        <end position="208"/>
    </location>
</feature>
<dbReference type="CDD" id="cd23703">
    <property type="entry name" value="mS26_PET12"/>
    <property type="match status" value="1"/>
</dbReference>
<dbReference type="HOGENOM" id="CLU_065203_0_0_1"/>
<dbReference type="eggNOG" id="ENOG502S3Z9">
    <property type="taxonomic scope" value="Eukaryota"/>
</dbReference>
<dbReference type="RefSeq" id="XP_009217654.1">
    <property type="nucleotide sequence ID" value="XM_009219390.1"/>
</dbReference>
<reference evidence="4" key="1">
    <citation type="submission" date="2010-07" db="EMBL/GenBank/DDBJ databases">
        <title>The genome sequence of Gaeumannomyces graminis var. tritici strain R3-111a-1.</title>
        <authorList>
            <consortium name="The Broad Institute Genome Sequencing Platform"/>
            <person name="Ma L.-J."/>
            <person name="Dead R."/>
            <person name="Young S."/>
            <person name="Zeng Q."/>
            <person name="Koehrsen M."/>
            <person name="Alvarado L."/>
            <person name="Berlin A."/>
            <person name="Chapman S.B."/>
            <person name="Chen Z."/>
            <person name="Freedman E."/>
            <person name="Gellesch M."/>
            <person name="Goldberg J."/>
            <person name="Griggs A."/>
            <person name="Gujja S."/>
            <person name="Heilman E.R."/>
            <person name="Heiman D."/>
            <person name="Hepburn T."/>
            <person name="Howarth C."/>
            <person name="Jen D."/>
            <person name="Larson L."/>
            <person name="Mehta T."/>
            <person name="Neiman D."/>
            <person name="Pearson M."/>
            <person name="Roberts A."/>
            <person name="Saif S."/>
            <person name="Shea T."/>
            <person name="Shenoy N."/>
            <person name="Sisk P."/>
            <person name="Stolte C."/>
            <person name="Sykes S."/>
            <person name="Walk T."/>
            <person name="White J."/>
            <person name="Yandava C."/>
            <person name="Haas B."/>
            <person name="Nusbaum C."/>
            <person name="Birren B."/>
        </authorList>
    </citation>
    <scope>NUCLEOTIDE SEQUENCE [LARGE SCALE GENOMIC DNA]</scope>
    <source>
        <strain evidence="4">R3-111a-1</strain>
    </source>
</reference>
<dbReference type="OrthoDB" id="5223508at2759"/>